<accession>A0AAD9ZRZ4</accession>
<evidence type="ECO:0000313" key="3">
    <source>
        <dbReference type="Proteomes" id="UP001281410"/>
    </source>
</evidence>
<dbReference type="AlphaFoldDB" id="A0AAD9ZRZ4"/>
<organism evidence="2 3">
    <name type="scientific">Dipteronia sinensis</name>
    <dbReference type="NCBI Taxonomy" id="43782"/>
    <lineage>
        <taxon>Eukaryota</taxon>
        <taxon>Viridiplantae</taxon>
        <taxon>Streptophyta</taxon>
        <taxon>Embryophyta</taxon>
        <taxon>Tracheophyta</taxon>
        <taxon>Spermatophyta</taxon>
        <taxon>Magnoliopsida</taxon>
        <taxon>eudicotyledons</taxon>
        <taxon>Gunneridae</taxon>
        <taxon>Pentapetalae</taxon>
        <taxon>rosids</taxon>
        <taxon>malvids</taxon>
        <taxon>Sapindales</taxon>
        <taxon>Sapindaceae</taxon>
        <taxon>Hippocastanoideae</taxon>
        <taxon>Acereae</taxon>
        <taxon>Dipteronia</taxon>
    </lineage>
</organism>
<sequence>MATHRQNQTHDQEYLRKVAAEGYAVVGKFHGWGTTGIFPPPPPLAPPTPQLYDDREHHRDQYNRQQTAVMNSQQEAQKFGNMVNPNNGMREPATVFGRLKIPAPRKK</sequence>
<keyword evidence="3" id="KW-1185">Reference proteome</keyword>
<dbReference type="EMBL" id="JANJYJ010000009">
    <property type="protein sequence ID" value="KAK3189314.1"/>
    <property type="molecule type" value="Genomic_DNA"/>
</dbReference>
<dbReference type="Proteomes" id="UP001281410">
    <property type="component" value="Unassembled WGS sequence"/>
</dbReference>
<evidence type="ECO:0000313" key="2">
    <source>
        <dbReference type="EMBL" id="KAK3189314.1"/>
    </source>
</evidence>
<protein>
    <submittedName>
        <fullName evidence="2">Uncharacterized protein</fullName>
    </submittedName>
</protein>
<proteinExistence type="predicted"/>
<name>A0AAD9ZRZ4_9ROSI</name>
<comment type="caution">
    <text evidence="2">The sequence shown here is derived from an EMBL/GenBank/DDBJ whole genome shotgun (WGS) entry which is preliminary data.</text>
</comment>
<evidence type="ECO:0000256" key="1">
    <source>
        <dbReference type="SAM" id="MobiDB-lite"/>
    </source>
</evidence>
<reference evidence="2" key="1">
    <citation type="journal article" date="2023" name="Plant J.">
        <title>Genome sequences and population genomics provide insights into the demographic history, inbreeding, and mutation load of two 'living fossil' tree species of Dipteronia.</title>
        <authorList>
            <person name="Feng Y."/>
            <person name="Comes H.P."/>
            <person name="Chen J."/>
            <person name="Zhu S."/>
            <person name="Lu R."/>
            <person name="Zhang X."/>
            <person name="Li P."/>
            <person name="Qiu J."/>
            <person name="Olsen K.M."/>
            <person name="Qiu Y."/>
        </authorList>
    </citation>
    <scope>NUCLEOTIDE SEQUENCE</scope>
    <source>
        <strain evidence="2">NBL</strain>
    </source>
</reference>
<gene>
    <name evidence="2" type="ORF">Dsin_028875</name>
</gene>
<feature type="region of interest" description="Disordered" evidence="1">
    <location>
        <begin position="79"/>
        <end position="107"/>
    </location>
</feature>